<dbReference type="PANTHER" id="PTHR45431:SF3">
    <property type="entry name" value="RHODANESE-LIKE DOMAIN-CONTAINING PROTEIN 15, CHLOROPLASTIC"/>
    <property type="match status" value="1"/>
</dbReference>
<dbReference type="EMBL" id="JACXYU010000004">
    <property type="protein sequence ID" value="MBD3932210.1"/>
    <property type="molecule type" value="Genomic_DNA"/>
</dbReference>
<dbReference type="RefSeq" id="WP_191209489.1">
    <property type="nucleotide sequence ID" value="NZ_BAABKL010000050.1"/>
</dbReference>
<dbReference type="GO" id="GO:0004792">
    <property type="term" value="F:thiosulfate-cyanide sulfurtransferase activity"/>
    <property type="evidence" value="ECO:0007669"/>
    <property type="project" value="InterPro"/>
</dbReference>
<dbReference type="PANTHER" id="PTHR45431">
    <property type="entry name" value="RHODANESE-LIKE DOMAIN-CONTAINING PROTEIN 15, CHLOROPLASTIC"/>
    <property type="match status" value="1"/>
</dbReference>
<evidence type="ECO:0000256" key="1">
    <source>
        <dbReference type="SAM" id="MobiDB-lite"/>
    </source>
</evidence>
<evidence type="ECO:0000313" key="3">
    <source>
        <dbReference type="EMBL" id="MBD3932210.1"/>
    </source>
</evidence>
<sequence length="197" mass="20603">MNADPTLAPEQAHARLAELIVVDVRTPGEYAAGHLPGAHNIPLDDLDRALPALRTAADRGDLLLVCASGARSTRACARLDEQGVTATTLAGGTNRWTELGHDVHRPAGARAVWGMERQVRFAAGSLVLAGLLAGRRVGGARLLSAGVAGGLVFSALTDTCGMARLLSKLPHNRPRPGDLDATLAELSELSERSEPND</sequence>
<feature type="region of interest" description="Disordered" evidence="1">
    <location>
        <begin position="171"/>
        <end position="197"/>
    </location>
</feature>
<keyword evidence="4" id="KW-1185">Reference proteome</keyword>
<organism evidence="3 4">
    <name type="scientific">Streptomyces chumphonensis</name>
    <dbReference type="NCBI Taxonomy" id="1214925"/>
    <lineage>
        <taxon>Bacteria</taxon>
        <taxon>Bacillati</taxon>
        <taxon>Actinomycetota</taxon>
        <taxon>Actinomycetes</taxon>
        <taxon>Kitasatosporales</taxon>
        <taxon>Streptomycetaceae</taxon>
        <taxon>Streptomyces</taxon>
    </lineage>
</organism>
<dbReference type="Gene3D" id="3.40.250.10">
    <property type="entry name" value="Rhodanese-like domain"/>
    <property type="match status" value="1"/>
</dbReference>
<dbReference type="InterPro" id="IPR001307">
    <property type="entry name" value="Thiosulphate_STrfase_CS"/>
</dbReference>
<proteinExistence type="predicted"/>
<dbReference type="PROSITE" id="PS50206">
    <property type="entry name" value="RHODANESE_3"/>
    <property type="match status" value="1"/>
</dbReference>
<dbReference type="CDD" id="cd00158">
    <property type="entry name" value="RHOD"/>
    <property type="match status" value="1"/>
</dbReference>
<feature type="domain" description="Rhodanese" evidence="2">
    <location>
        <begin position="15"/>
        <end position="105"/>
    </location>
</feature>
<dbReference type="InterPro" id="IPR001763">
    <property type="entry name" value="Rhodanese-like_dom"/>
</dbReference>
<accession>A0A927EZF4</accession>
<dbReference type="PROSITE" id="PS00380">
    <property type="entry name" value="RHODANESE_1"/>
    <property type="match status" value="1"/>
</dbReference>
<dbReference type="InterPro" id="IPR052367">
    <property type="entry name" value="Thiosulfate_ST/Rhodanese-like"/>
</dbReference>
<dbReference type="AlphaFoldDB" id="A0A927EZF4"/>
<protein>
    <submittedName>
        <fullName evidence="3">Rhodanese-like domain-containing protein</fullName>
    </submittedName>
</protein>
<evidence type="ECO:0000313" key="4">
    <source>
        <dbReference type="Proteomes" id="UP000632289"/>
    </source>
</evidence>
<dbReference type="InterPro" id="IPR036873">
    <property type="entry name" value="Rhodanese-like_dom_sf"/>
</dbReference>
<comment type="caution">
    <text evidence="3">The sequence shown here is derived from an EMBL/GenBank/DDBJ whole genome shotgun (WGS) entry which is preliminary data.</text>
</comment>
<gene>
    <name evidence="3" type="ORF">IF129_11685</name>
</gene>
<name>A0A927EZF4_9ACTN</name>
<dbReference type="InterPro" id="IPR021309">
    <property type="entry name" value="YgaP-like_TM"/>
</dbReference>
<evidence type="ECO:0000259" key="2">
    <source>
        <dbReference type="PROSITE" id="PS50206"/>
    </source>
</evidence>
<dbReference type="Pfam" id="PF00581">
    <property type="entry name" value="Rhodanese"/>
    <property type="match status" value="1"/>
</dbReference>
<dbReference type="SUPFAM" id="SSF52821">
    <property type="entry name" value="Rhodanese/Cell cycle control phosphatase"/>
    <property type="match status" value="1"/>
</dbReference>
<reference evidence="3" key="1">
    <citation type="submission" date="2020-09" db="EMBL/GenBank/DDBJ databases">
        <title>Secondary metabolite and genome analysis of marine Streptomyces chumphonensis KK1-2T.</title>
        <authorList>
            <person name="Phongsopitanun W."/>
            <person name="Kanchanasin P."/>
            <person name="Pittayakhajonwut P."/>
            <person name="Suwanborirux K."/>
            <person name="Tanasupawat S."/>
        </authorList>
    </citation>
    <scope>NUCLEOTIDE SEQUENCE</scope>
    <source>
        <strain evidence="3">KK1-2</strain>
    </source>
</reference>
<dbReference type="Pfam" id="PF11127">
    <property type="entry name" value="YgaP-like_TM"/>
    <property type="match status" value="1"/>
</dbReference>
<dbReference type="Proteomes" id="UP000632289">
    <property type="component" value="Unassembled WGS sequence"/>
</dbReference>
<dbReference type="Gene3D" id="6.10.140.1340">
    <property type="match status" value="1"/>
</dbReference>
<dbReference type="SMART" id="SM00450">
    <property type="entry name" value="RHOD"/>
    <property type="match status" value="1"/>
</dbReference>